<evidence type="ECO:0000313" key="2">
    <source>
        <dbReference type="EMBL" id="KAJ6237868.1"/>
    </source>
</evidence>
<evidence type="ECO:0000256" key="1">
    <source>
        <dbReference type="SAM" id="Phobius"/>
    </source>
</evidence>
<accession>A0ABQ8XZ49</accession>
<gene>
    <name evidence="2" type="ORF">M0813_26445</name>
</gene>
<proteinExistence type="predicted"/>
<comment type="caution">
    <text evidence="2">The sequence shown here is derived from an EMBL/GenBank/DDBJ whole genome shotgun (WGS) entry which is preliminary data.</text>
</comment>
<evidence type="ECO:0000313" key="3">
    <source>
        <dbReference type="Proteomes" id="UP001150062"/>
    </source>
</evidence>
<keyword evidence="3" id="KW-1185">Reference proteome</keyword>
<organism evidence="2 3">
    <name type="scientific">Anaeramoeba flamelloides</name>
    <dbReference type="NCBI Taxonomy" id="1746091"/>
    <lineage>
        <taxon>Eukaryota</taxon>
        <taxon>Metamonada</taxon>
        <taxon>Anaeramoebidae</taxon>
        <taxon>Anaeramoeba</taxon>
    </lineage>
</organism>
<dbReference type="EMBL" id="JAOAOG010000236">
    <property type="protein sequence ID" value="KAJ6237868.1"/>
    <property type="molecule type" value="Genomic_DNA"/>
</dbReference>
<name>A0ABQ8XZ49_9EUKA</name>
<reference evidence="2" key="1">
    <citation type="submission" date="2022-08" db="EMBL/GenBank/DDBJ databases">
        <title>Novel sulfate-reducing endosymbionts in the free-living metamonad Anaeramoeba.</title>
        <authorList>
            <person name="Jerlstrom-Hultqvist J."/>
            <person name="Cepicka I."/>
            <person name="Gallot-Lavallee L."/>
            <person name="Salas-Leiva D."/>
            <person name="Curtis B.A."/>
            <person name="Zahonova K."/>
            <person name="Pipaliya S."/>
            <person name="Dacks J."/>
            <person name="Roger A.J."/>
        </authorList>
    </citation>
    <scope>NUCLEOTIDE SEQUENCE</scope>
    <source>
        <strain evidence="2">Schooner1</strain>
    </source>
</reference>
<sequence length="379" mass="44392">MTYTTNYERYQIPTRYDLEYEPGKTILNITKPTSRYIFFSSRTFSEDQSNEQSESVTQKFLIKDVIQPANLVLTKQNNGTVASFQSNTPNVEIHYQIWNCTSQQGSQDNTTHFYLKEIPFTESCTIRWQTRRLDSISSPWAEEWVYVRLKVDNPAPSQPEGTYPDEVVLHFSSETEDSFLQYQINGAKAEIYNPDNPLVLDKIQDYSISIQGFKGDSENRTISCCDPSDNVILEYQILPSVGELWTEPNLEDYFYEAKIELKCTKCSKSDTTIYYQINSDQLKPNQEYGDEITFTNTGKTDLIYNLYWRVEKQGYYPSETQHYQFTLHQNIEDDDQNKHIRIFHYTFGIISLILLFISALIQIVLFVQKRLELKKKKDD</sequence>
<keyword evidence="1" id="KW-0812">Transmembrane</keyword>
<feature type="transmembrane region" description="Helical" evidence="1">
    <location>
        <begin position="342"/>
        <end position="367"/>
    </location>
</feature>
<keyword evidence="1" id="KW-1133">Transmembrane helix</keyword>
<keyword evidence="1" id="KW-0472">Membrane</keyword>
<protein>
    <submittedName>
        <fullName evidence="2">Uncharacterized protein</fullName>
    </submittedName>
</protein>
<dbReference type="Proteomes" id="UP001150062">
    <property type="component" value="Unassembled WGS sequence"/>
</dbReference>